<dbReference type="Proteomes" id="UP000683310">
    <property type="component" value="Chromosome"/>
</dbReference>
<accession>A0ABX8CP77</accession>
<feature type="domain" description="DUF1707" evidence="2">
    <location>
        <begin position="7"/>
        <end position="59"/>
    </location>
</feature>
<reference evidence="3 4" key="1">
    <citation type="submission" date="2021-04" db="EMBL/GenBank/DDBJ databases">
        <title>Nocardia tengchongensis.</title>
        <authorList>
            <person name="Zhuang k."/>
            <person name="Ran Y."/>
            <person name="Li W."/>
        </authorList>
    </citation>
    <scope>NUCLEOTIDE SEQUENCE [LARGE SCALE GENOMIC DNA]</scope>
    <source>
        <strain evidence="3 4">CFH S0057</strain>
    </source>
</reference>
<evidence type="ECO:0000256" key="1">
    <source>
        <dbReference type="SAM" id="Phobius"/>
    </source>
</evidence>
<protein>
    <submittedName>
        <fullName evidence="3">DUF1707 domain-containing protein</fullName>
    </submittedName>
</protein>
<name>A0ABX8CP77_9NOCA</name>
<evidence type="ECO:0000259" key="2">
    <source>
        <dbReference type="Pfam" id="PF08044"/>
    </source>
</evidence>
<evidence type="ECO:0000313" key="3">
    <source>
        <dbReference type="EMBL" id="QVI21722.1"/>
    </source>
</evidence>
<proteinExistence type="predicted"/>
<dbReference type="EMBL" id="CP074371">
    <property type="protein sequence ID" value="QVI21722.1"/>
    <property type="molecule type" value="Genomic_DNA"/>
</dbReference>
<evidence type="ECO:0000313" key="4">
    <source>
        <dbReference type="Proteomes" id="UP000683310"/>
    </source>
</evidence>
<dbReference type="GeneID" id="300993766"/>
<gene>
    <name evidence="3" type="ORF">KHQ06_00555</name>
</gene>
<keyword evidence="1" id="KW-0472">Membrane</keyword>
<keyword evidence="4" id="KW-1185">Reference proteome</keyword>
<organism evidence="3 4">
    <name type="scientific">Nocardia tengchongensis</name>
    <dbReference type="NCBI Taxonomy" id="2055889"/>
    <lineage>
        <taxon>Bacteria</taxon>
        <taxon>Bacillati</taxon>
        <taxon>Actinomycetota</taxon>
        <taxon>Actinomycetes</taxon>
        <taxon>Mycobacteriales</taxon>
        <taxon>Nocardiaceae</taxon>
        <taxon>Nocardia</taxon>
    </lineage>
</organism>
<sequence length="141" mass="15975">MAEPPEIRIGTVEREDAMKRLSDHFAAGRLSVAEFDERSGIVAAALTRGDLEQVFTDLPEPVSEKPVPAERRSLLGSIPPERIMPVVPIIALILFLVTHQWLFFLLIPLAGAVLFGGQGRDRRRRAERRDRRRRLDRGQED</sequence>
<feature type="transmembrane region" description="Helical" evidence="1">
    <location>
        <begin position="89"/>
        <end position="115"/>
    </location>
</feature>
<dbReference type="InterPro" id="IPR012551">
    <property type="entry name" value="DUF1707_SHOCT-like"/>
</dbReference>
<keyword evidence="1" id="KW-1133">Transmembrane helix</keyword>
<dbReference type="Pfam" id="PF08044">
    <property type="entry name" value="DUF1707"/>
    <property type="match status" value="1"/>
</dbReference>
<dbReference type="RefSeq" id="WP_213557823.1">
    <property type="nucleotide sequence ID" value="NZ_JBFAJM010000012.1"/>
</dbReference>
<keyword evidence="1" id="KW-0812">Transmembrane</keyword>